<accession>X1GL59</accession>
<sequence length="60" mass="7383">LSYVLDEPKKNKKEFLEKEIKKLAKLSDEKLKNLAQRARKEREKLEMKRDEMTKQKYWVT</sequence>
<gene>
    <name evidence="2" type="ORF">S03H2_15487</name>
</gene>
<feature type="coiled-coil region" evidence="1">
    <location>
        <begin position="13"/>
        <end position="55"/>
    </location>
</feature>
<proteinExistence type="predicted"/>
<organism evidence="2">
    <name type="scientific">marine sediment metagenome</name>
    <dbReference type="NCBI Taxonomy" id="412755"/>
    <lineage>
        <taxon>unclassified sequences</taxon>
        <taxon>metagenomes</taxon>
        <taxon>ecological metagenomes</taxon>
    </lineage>
</organism>
<keyword evidence="1" id="KW-0175">Coiled coil</keyword>
<evidence type="ECO:0000313" key="2">
    <source>
        <dbReference type="EMBL" id="GAH33743.1"/>
    </source>
</evidence>
<comment type="caution">
    <text evidence="2">The sequence shown here is derived from an EMBL/GenBank/DDBJ whole genome shotgun (WGS) entry which is preliminary data.</text>
</comment>
<dbReference type="AlphaFoldDB" id="X1GL59"/>
<feature type="non-terminal residue" evidence="2">
    <location>
        <position position="1"/>
    </location>
</feature>
<name>X1GL59_9ZZZZ</name>
<protein>
    <submittedName>
        <fullName evidence="2">Uncharacterized protein</fullName>
    </submittedName>
</protein>
<reference evidence="2" key="1">
    <citation type="journal article" date="2014" name="Front. Microbiol.">
        <title>High frequency of phylogenetically diverse reductive dehalogenase-homologous genes in deep subseafloor sedimentary metagenomes.</title>
        <authorList>
            <person name="Kawai M."/>
            <person name="Futagami T."/>
            <person name="Toyoda A."/>
            <person name="Takaki Y."/>
            <person name="Nishi S."/>
            <person name="Hori S."/>
            <person name="Arai W."/>
            <person name="Tsubouchi T."/>
            <person name="Morono Y."/>
            <person name="Uchiyama I."/>
            <person name="Ito T."/>
            <person name="Fujiyama A."/>
            <person name="Inagaki F."/>
            <person name="Takami H."/>
        </authorList>
    </citation>
    <scope>NUCLEOTIDE SEQUENCE</scope>
    <source>
        <strain evidence="2">Expedition CK06-06</strain>
    </source>
</reference>
<evidence type="ECO:0000256" key="1">
    <source>
        <dbReference type="SAM" id="Coils"/>
    </source>
</evidence>
<dbReference type="EMBL" id="BARU01007879">
    <property type="protein sequence ID" value="GAH33743.1"/>
    <property type="molecule type" value="Genomic_DNA"/>
</dbReference>